<name>A0A2T0SFU3_9ACTN</name>
<dbReference type="Pfam" id="PF00392">
    <property type="entry name" value="GntR"/>
    <property type="match status" value="1"/>
</dbReference>
<gene>
    <name evidence="5" type="ORF">CLV70_102491</name>
</gene>
<dbReference type="InterPro" id="IPR000524">
    <property type="entry name" value="Tscrpt_reg_HTH_GntR"/>
</dbReference>
<dbReference type="SMART" id="SM00866">
    <property type="entry name" value="UTRA"/>
    <property type="match status" value="1"/>
</dbReference>
<dbReference type="AlphaFoldDB" id="A0A2T0SFU3"/>
<dbReference type="CDD" id="cd07377">
    <property type="entry name" value="WHTH_GntR"/>
    <property type="match status" value="1"/>
</dbReference>
<dbReference type="SUPFAM" id="SSF46785">
    <property type="entry name" value="Winged helix' DNA-binding domain"/>
    <property type="match status" value="1"/>
</dbReference>
<dbReference type="Pfam" id="PF07702">
    <property type="entry name" value="UTRA"/>
    <property type="match status" value="1"/>
</dbReference>
<dbReference type="EMBL" id="PVZG01000002">
    <property type="protein sequence ID" value="PRY32280.1"/>
    <property type="molecule type" value="Genomic_DNA"/>
</dbReference>
<protein>
    <submittedName>
        <fullName evidence="5">GntR family transcriptional regulator</fullName>
    </submittedName>
</protein>
<evidence type="ECO:0000313" key="5">
    <source>
        <dbReference type="EMBL" id="PRY32280.1"/>
    </source>
</evidence>
<dbReference type="Proteomes" id="UP000239209">
    <property type="component" value="Unassembled WGS sequence"/>
</dbReference>
<dbReference type="GO" id="GO:0003700">
    <property type="term" value="F:DNA-binding transcription factor activity"/>
    <property type="evidence" value="ECO:0007669"/>
    <property type="project" value="InterPro"/>
</dbReference>
<dbReference type="InterPro" id="IPR050679">
    <property type="entry name" value="Bact_HTH_transcr_reg"/>
</dbReference>
<accession>A0A2T0SFU3</accession>
<dbReference type="Gene3D" id="1.10.10.10">
    <property type="entry name" value="Winged helix-like DNA-binding domain superfamily/Winged helix DNA-binding domain"/>
    <property type="match status" value="1"/>
</dbReference>
<dbReference type="InterPro" id="IPR028978">
    <property type="entry name" value="Chorismate_lyase_/UTRA_dom_sf"/>
</dbReference>
<feature type="domain" description="HTH gntR-type" evidence="4">
    <location>
        <begin position="1"/>
        <end position="64"/>
    </location>
</feature>
<dbReference type="InterPro" id="IPR036388">
    <property type="entry name" value="WH-like_DNA-bd_sf"/>
</dbReference>
<evidence type="ECO:0000256" key="3">
    <source>
        <dbReference type="ARBA" id="ARBA00023163"/>
    </source>
</evidence>
<comment type="caution">
    <text evidence="5">The sequence shown here is derived from an EMBL/GenBank/DDBJ whole genome shotgun (WGS) entry which is preliminary data.</text>
</comment>
<keyword evidence="1" id="KW-0805">Transcription regulation</keyword>
<keyword evidence="2" id="KW-0238">DNA-binding</keyword>
<sequence length="240" mass="26468">MIADDLTAKIRAGELAPGSMLPPQKELSSRYGVTLVTLRQALQRLEDEGLVSQEPGRGTFVASPRLMYRLDSLRGLAEDLKAQGQAVTTHIVGQDMRRPPAWVAAHLDVPATRRVLRLERLRLLSGRPAVHQLSWAPDRVGLRLADLDYSGASLYAVFAAHGVVVHRASEVLRPALLDEDIAALMHQEAGLPVFVSDRVTYGLDNRPILFDRATILGTVMEIRTERAATGVSLQWTRQQN</sequence>
<dbReference type="SUPFAM" id="SSF64288">
    <property type="entry name" value="Chorismate lyase-like"/>
    <property type="match status" value="1"/>
</dbReference>
<dbReference type="OrthoDB" id="3579313at2"/>
<dbReference type="PROSITE" id="PS50949">
    <property type="entry name" value="HTH_GNTR"/>
    <property type="match status" value="1"/>
</dbReference>
<dbReference type="RefSeq" id="WP_106125459.1">
    <property type="nucleotide sequence ID" value="NZ_PVZG01000002.1"/>
</dbReference>
<proteinExistence type="predicted"/>
<keyword evidence="3" id="KW-0804">Transcription</keyword>
<dbReference type="InterPro" id="IPR036390">
    <property type="entry name" value="WH_DNA-bd_sf"/>
</dbReference>
<dbReference type="InterPro" id="IPR011663">
    <property type="entry name" value="UTRA"/>
</dbReference>
<evidence type="ECO:0000256" key="2">
    <source>
        <dbReference type="ARBA" id="ARBA00023125"/>
    </source>
</evidence>
<reference evidence="5 6" key="1">
    <citation type="submission" date="2018-03" db="EMBL/GenBank/DDBJ databases">
        <title>Genomic Encyclopedia of Archaeal and Bacterial Type Strains, Phase II (KMG-II): from individual species to whole genera.</title>
        <authorList>
            <person name="Goeker M."/>
        </authorList>
    </citation>
    <scope>NUCLEOTIDE SEQUENCE [LARGE SCALE GENOMIC DNA]</scope>
    <source>
        <strain evidence="5 6">DSM 45348</strain>
    </source>
</reference>
<evidence type="ECO:0000259" key="4">
    <source>
        <dbReference type="PROSITE" id="PS50949"/>
    </source>
</evidence>
<dbReference type="GO" id="GO:0045892">
    <property type="term" value="P:negative regulation of DNA-templated transcription"/>
    <property type="evidence" value="ECO:0007669"/>
    <property type="project" value="TreeGrafter"/>
</dbReference>
<dbReference type="GO" id="GO:0003677">
    <property type="term" value="F:DNA binding"/>
    <property type="evidence" value="ECO:0007669"/>
    <property type="project" value="UniProtKB-KW"/>
</dbReference>
<dbReference type="PRINTS" id="PR00035">
    <property type="entry name" value="HTHGNTR"/>
</dbReference>
<organism evidence="5 6">
    <name type="scientific">Pseudosporangium ferrugineum</name>
    <dbReference type="NCBI Taxonomy" id="439699"/>
    <lineage>
        <taxon>Bacteria</taxon>
        <taxon>Bacillati</taxon>
        <taxon>Actinomycetota</taxon>
        <taxon>Actinomycetes</taxon>
        <taxon>Micromonosporales</taxon>
        <taxon>Micromonosporaceae</taxon>
        <taxon>Pseudosporangium</taxon>
    </lineage>
</organism>
<evidence type="ECO:0000256" key="1">
    <source>
        <dbReference type="ARBA" id="ARBA00023015"/>
    </source>
</evidence>
<dbReference type="PANTHER" id="PTHR44846">
    <property type="entry name" value="MANNOSYL-D-GLYCERATE TRANSPORT/METABOLISM SYSTEM REPRESSOR MNGR-RELATED"/>
    <property type="match status" value="1"/>
</dbReference>
<keyword evidence="6" id="KW-1185">Reference proteome</keyword>
<dbReference type="Gene3D" id="3.40.1410.10">
    <property type="entry name" value="Chorismate lyase-like"/>
    <property type="match status" value="1"/>
</dbReference>
<dbReference type="PANTHER" id="PTHR44846:SF1">
    <property type="entry name" value="MANNOSYL-D-GLYCERATE TRANSPORT_METABOLISM SYSTEM REPRESSOR MNGR-RELATED"/>
    <property type="match status" value="1"/>
</dbReference>
<evidence type="ECO:0000313" key="6">
    <source>
        <dbReference type="Proteomes" id="UP000239209"/>
    </source>
</evidence>
<dbReference type="SMART" id="SM00345">
    <property type="entry name" value="HTH_GNTR"/>
    <property type="match status" value="1"/>
</dbReference>